<dbReference type="PROSITE" id="PS50158">
    <property type="entry name" value="ZF_CCHC"/>
    <property type="match status" value="1"/>
</dbReference>
<feature type="compositionally biased region" description="Basic and acidic residues" evidence="2">
    <location>
        <begin position="74"/>
        <end position="85"/>
    </location>
</feature>
<dbReference type="Pfam" id="PF14111">
    <property type="entry name" value="DUF4283"/>
    <property type="match status" value="1"/>
</dbReference>
<sequence length="320" mass="36483">MASEGKTVSLVPLSREEDDLLMRSSKKIRNDGINSGDTYSLEMWPKLGEKGAGSSKGGASYAEKLKGQDQSSDNEQRGGNKKGPEDDMSEDDQDVEDDEPACVTEEDLTRNFPTFTFSEKLKKPLYRAWQTSVIVKLLDKSIGYKALLARLQFLWAKRGVVNLIDIGYGFFVVKFTNKDDYENALTGGPWIIYDYYLTVRPWEPNFIPIRAEIDKVAVWVRIPNVVLECYDHEALRIIGDRIGQTLKVDMNTSSHLRGRYARICVLVDLRKQLMSGFRLDGEDYFLEYEGLHLLCNNCGLYGHVRVSCPSRKKNAGRRRW</sequence>
<dbReference type="AlphaFoldDB" id="A0AAE1JBF9"/>
<evidence type="ECO:0000313" key="4">
    <source>
        <dbReference type="EMBL" id="KAK4265438.1"/>
    </source>
</evidence>
<dbReference type="InterPro" id="IPR040256">
    <property type="entry name" value="At4g02000-like"/>
</dbReference>
<dbReference type="GO" id="GO:0008270">
    <property type="term" value="F:zinc ion binding"/>
    <property type="evidence" value="ECO:0007669"/>
    <property type="project" value="UniProtKB-KW"/>
</dbReference>
<gene>
    <name evidence="4" type="ORF">QN277_026493</name>
</gene>
<comment type="caution">
    <text evidence="4">The sequence shown here is derived from an EMBL/GenBank/DDBJ whole genome shotgun (WGS) entry which is preliminary data.</text>
</comment>
<keyword evidence="1" id="KW-0862">Zinc</keyword>
<evidence type="ECO:0000313" key="5">
    <source>
        <dbReference type="Proteomes" id="UP001293593"/>
    </source>
</evidence>
<dbReference type="Proteomes" id="UP001293593">
    <property type="component" value="Unassembled WGS sequence"/>
</dbReference>
<dbReference type="EMBL" id="JAWXYG010000008">
    <property type="protein sequence ID" value="KAK4265438.1"/>
    <property type="molecule type" value="Genomic_DNA"/>
</dbReference>
<feature type="region of interest" description="Disordered" evidence="2">
    <location>
        <begin position="22"/>
        <end position="103"/>
    </location>
</feature>
<dbReference type="PANTHER" id="PTHR31286:SF99">
    <property type="entry name" value="DUF4283 DOMAIN-CONTAINING PROTEIN"/>
    <property type="match status" value="1"/>
</dbReference>
<dbReference type="InterPro" id="IPR001878">
    <property type="entry name" value="Znf_CCHC"/>
</dbReference>
<protein>
    <recommendedName>
        <fullName evidence="3">CCHC-type domain-containing protein</fullName>
    </recommendedName>
</protein>
<feature type="compositionally biased region" description="Acidic residues" evidence="2">
    <location>
        <begin position="86"/>
        <end position="103"/>
    </location>
</feature>
<evidence type="ECO:0000256" key="2">
    <source>
        <dbReference type="SAM" id="MobiDB-lite"/>
    </source>
</evidence>
<keyword evidence="1" id="KW-0863">Zinc-finger</keyword>
<organism evidence="4 5">
    <name type="scientific">Acacia crassicarpa</name>
    <name type="common">northern wattle</name>
    <dbReference type="NCBI Taxonomy" id="499986"/>
    <lineage>
        <taxon>Eukaryota</taxon>
        <taxon>Viridiplantae</taxon>
        <taxon>Streptophyta</taxon>
        <taxon>Embryophyta</taxon>
        <taxon>Tracheophyta</taxon>
        <taxon>Spermatophyta</taxon>
        <taxon>Magnoliopsida</taxon>
        <taxon>eudicotyledons</taxon>
        <taxon>Gunneridae</taxon>
        <taxon>Pentapetalae</taxon>
        <taxon>rosids</taxon>
        <taxon>fabids</taxon>
        <taxon>Fabales</taxon>
        <taxon>Fabaceae</taxon>
        <taxon>Caesalpinioideae</taxon>
        <taxon>mimosoid clade</taxon>
        <taxon>Acacieae</taxon>
        <taxon>Acacia</taxon>
    </lineage>
</organism>
<dbReference type="PANTHER" id="PTHR31286">
    <property type="entry name" value="GLYCINE-RICH CELL WALL STRUCTURAL PROTEIN 1.8-LIKE"/>
    <property type="match status" value="1"/>
</dbReference>
<reference evidence="4" key="1">
    <citation type="submission" date="2023-10" db="EMBL/GenBank/DDBJ databases">
        <title>Chromosome-level genome of the transformable northern wattle, Acacia crassicarpa.</title>
        <authorList>
            <person name="Massaro I."/>
            <person name="Sinha N.R."/>
            <person name="Poethig S."/>
            <person name="Leichty A.R."/>
        </authorList>
    </citation>
    <scope>NUCLEOTIDE SEQUENCE</scope>
    <source>
        <strain evidence="4">Acra3RX</strain>
        <tissue evidence="4">Leaf</tissue>
    </source>
</reference>
<accession>A0AAE1JBF9</accession>
<name>A0AAE1JBF9_9FABA</name>
<dbReference type="GO" id="GO:0003676">
    <property type="term" value="F:nucleic acid binding"/>
    <property type="evidence" value="ECO:0007669"/>
    <property type="project" value="InterPro"/>
</dbReference>
<evidence type="ECO:0000259" key="3">
    <source>
        <dbReference type="PROSITE" id="PS50158"/>
    </source>
</evidence>
<keyword evidence="1" id="KW-0479">Metal-binding</keyword>
<keyword evidence="5" id="KW-1185">Reference proteome</keyword>
<dbReference type="InterPro" id="IPR025558">
    <property type="entry name" value="DUF4283"/>
</dbReference>
<feature type="domain" description="CCHC-type" evidence="3">
    <location>
        <begin position="295"/>
        <end position="310"/>
    </location>
</feature>
<evidence type="ECO:0000256" key="1">
    <source>
        <dbReference type="PROSITE-ProRule" id="PRU00047"/>
    </source>
</evidence>
<proteinExistence type="predicted"/>